<comment type="caution">
    <text evidence="6">The sequence shown here is derived from an EMBL/GenBank/DDBJ whole genome shotgun (WGS) entry which is preliminary data.</text>
</comment>
<evidence type="ECO:0000256" key="2">
    <source>
        <dbReference type="ARBA" id="ARBA00022741"/>
    </source>
</evidence>
<feature type="compositionally biased region" description="Basic and acidic residues" evidence="4">
    <location>
        <begin position="67"/>
        <end position="77"/>
    </location>
</feature>
<proteinExistence type="inferred from homology"/>
<dbReference type="InterPro" id="IPR001482">
    <property type="entry name" value="T2SS/T4SS_dom"/>
</dbReference>
<gene>
    <name evidence="6" type="primary">tadA</name>
    <name evidence="6" type="ORF">H9894_05450</name>
</gene>
<keyword evidence="3" id="KW-0067">ATP-binding</keyword>
<feature type="compositionally biased region" description="Basic and acidic residues" evidence="4">
    <location>
        <begin position="623"/>
        <end position="636"/>
    </location>
</feature>
<protein>
    <submittedName>
        <fullName evidence="6">Flp pilus assembly complex ATPase component TadA</fullName>
    </submittedName>
</protein>
<evidence type="ECO:0000256" key="3">
    <source>
        <dbReference type="ARBA" id="ARBA00022840"/>
    </source>
</evidence>
<evidence type="ECO:0000259" key="5">
    <source>
        <dbReference type="Pfam" id="PF00437"/>
    </source>
</evidence>
<keyword evidence="2" id="KW-0547">Nucleotide-binding</keyword>
<evidence type="ECO:0000256" key="1">
    <source>
        <dbReference type="ARBA" id="ARBA00006611"/>
    </source>
</evidence>
<dbReference type="AlphaFoldDB" id="A0A9D1TPF0"/>
<accession>A0A9D1TPF0</accession>
<reference evidence="6" key="2">
    <citation type="submission" date="2021-04" db="EMBL/GenBank/DDBJ databases">
        <authorList>
            <person name="Gilroy R."/>
        </authorList>
    </citation>
    <scope>NUCLEOTIDE SEQUENCE</scope>
    <source>
        <strain evidence="6">ChiHecec2B26-446</strain>
    </source>
</reference>
<evidence type="ECO:0000313" key="6">
    <source>
        <dbReference type="EMBL" id="HIW00620.1"/>
    </source>
</evidence>
<evidence type="ECO:0000313" key="7">
    <source>
        <dbReference type="Proteomes" id="UP000886752"/>
    </source>
</evidence>
<dbReference type="SUPFAM" id="SSF52540">
    <property type="entry name" value="P-loop containing nucleoside triphosphate hydrolases"/>
    <property type="match status" value="1"/>
</dbReference>
<name>A0A9D1TPF0_9BACT</name>
<comment type="similarity">
    <text evidence="1">Belongs to the GSP E family.</text>
</comment>
<sequence length="650" mass="71281">MFLRSIVTRLGAHPCGAHRARGREPERTAGQGAGRAWPGNTGYTGTIGDRGETRPASGAESGAQARAEVRAQARADAQEEAGARGNQNADKADDWQPDLPASIADRVRFRDGGFHLSAELRGNMELDLVLAQASEHLQVTKLPLHWYSPGRFEQIFGLRLSGDALSASQRLQLRTLEVSGTWVDEYVKSLFKRAMAKKVSDIHITYMGPYAQVSFRRMGLMMEEECLDGAQGLQLIRGIFQGQLSQAESGFSEYERYDGRIADRNYLPEGLFAVRLHTEPIQSPLIAGPGVNLAMRLLFDATRARGSVTERLASLGFTGEQQALIESFAETSGMTVISGPTGHGKTTVLKNILEALAQDVPTRNYYSLEDPPEYTILGVKQLNVFTKAVSDAERKRALLEALAGLMRSDPDVILLGEIRYLETANAAVNAALTGHSVWTTVHASSGLNVIARFHEMGVPLASLCAQGVLTGLTYQRLMPMLCPHCKEHLVDVLEHPGHRDRFPHKLVHRLQRLYPDEALERICVRGKGCPHCDGMGLSGQQVAAEVIPLRDARLMQLIRSNHLQAAQAYWIREMQGMTHLAHARLRVGLGEVDPRLAEERLGTTLDADLEELASWENAGNPSRDQDRALAENRDGAQGDTRSGQEGGRSA</sequence>
<dbReference type="PANTHER" id="PTHR30258:SF3">
    <property type="entry name" value="SLL1921 PROTEIN"/>
    <property type="match status" value="1"/>
</dbReference>
<evidence type="ECO:0000256" key="4">
    <source>
        <dbReference type="SAM" id="MobiDB-lite"/>
    </source>
</evidence>
<organism evidence="6 7">
    <name type="scientific">Candidatus Desulfovibrio intestinipullorum</name>
    <dbReference type="NCBI Taxonomy" id="2838536"/>
    <lineage>
        <taxon>Bacteria</taxon>
        <taxon>Pseudomonadati</taxon>
        <taxon>Thermodesulfobacteriota</taxon>
        <taxon>Desulfovibrionia</taxon>
        <taxon>Desulfovibrionales</taxon>
        <taxon>Desulfovibrionaceae</taxon>
        <taxon>Desulfovibrio</taxon>
    </lineage>
</organism>
<dbReference type="Pfam" id="PF00437">
    <property type="entry name" value="T2SSE"/>
    <property type="match status" value="1"/>
</dbReference>
<feature type="region of interest" description="Disordered" evidence="4">
    <location>
        <begin position="613"/>
        <end position="650"/>
    </location>
</feature>
<dbReference type="Gene3D" id="3.30.450.90">
    <property type="match status" value="1"/>
</dbReference>
<dbReference type="GO" id="GO:0005886">
    <property type="term" value="C:plasma membrane"/>
    <property type="evidence" value="ECO:0007669"/>
    <property type="project" value="TreeGrafter"/>
</dbReference>
<dbReference type="PANTHER" id="PTHR30258">
    <property type="entry name" value="TYPE II SECRETION SYSTEM PROTEIN GSPE-RELATED"/>
    <property type="match status" value="1"/>
</dbReference>
<dbReference type="Proteomes" id="UP000886752">
    <property type="component" value="Unassembled WGS sequence"/>
</dbReference>
<dbReference type="InterPro" id="IPR027417">
    <property type="entry name" value="P-loop_NTPase"/>
</dbReference>
<feature type="domain" description="Bacterial type II secretion system protein E" evidence="5">
    <location>
        <begin position="183"/>
        <end position="574"/>
    </location>
</feature>
<dbReference type="Gene3D" id="3.40.50.300">
    <property type="entry name" value="P-loop containing nucleotide triphosphate hydrolases"/>
    <property type="match status" value="1"/>
</dbReference>
<feature type="region of interest" description="Disordered" evidence="4">
    <location>
        <begin position="16"/>
        <end position="97"/>
    </location>
</feature>
<dbReference type="GO" id="GO:0016887">
    <property type="term" value="F:ATP hydrolysis activity"/>
    <property type="evidence" value="ECO:0007669"/>
    <property type="project" value="TreeGrafter"/>
</dbReference>
<dbReference type="GO" id="GO:0005524">
    <property type="term" value="F:ATP binding"/>
    <property type="evidence" value="ECO:0007669"/>
    <property type="project" value="UniProtKB-KW"/>
</dbReference>
<dbReference type="EMBL" id="DXHV01000055">
    <property type="protein sequence ID" value="HIW00620.1"/>
    <property type="molecule type" value="Genomic_DNA"/>
</dbReference>
<reference evidence="6" key="1">
    <citation type="journal article" date="2021" name="PeerJ">
        <title>Extensive microbial diversity within the chicken gut microbiome revealed by metagenomics and culture.</title>
        <authorList>
            <person name="Gilroy R."/>
            <person name="Ravi A."/>
            <person name="Getino M."/>
            <person name="Pursley I."/>
            <person name="Horton D.L."/>
            <person name="Alikhan N.F."/>
            <person name="Baker D."/>
            <person name="Gharbi K."/>
            <person name="Hall N."/>
            <person name="Watson M."/>
            <person name="Adriaenssens E.M."/>
            <person name="Foster-Nyarko E."/>
            <person name="Jarju S."/>
            <person name="Secka A."/>
            <person name="Antonio M."/>
            <person name="Oren A."/>
            <person name="Chaudhuri R.R."/>
            <person name="La Ragione R."/>
            <person name="Hildebrand F."/>
            <person name="Pallen M.J."/>
        </authorList>
    </citation>
    <scope>NUCLEOTIDE SEQUENCE</scope>
    <source>
        <strain evidence="6">ChiHecec2B26-446</strain>
    </source>
</reference>